<dbReference type="Pfam" id="PF03358">
    <property type="entry name" value="FMN_red"/>
    <property type="match status" value="1"/>
</dbReference>
<reference evidence="5" key="1">
    <citation type="submission" date="2020-10" db="EMBL/GenBank/DDBJ databases">
        <title>Taxonomic study of unclassified bacteria belonging to the class Ktedonobacteria.</title>
        <authorList>
            <person name="Yabe S."/>
            <person name="Wang C.M."/>
            <person name="Zheng Y."/>
            <person name="Sakai Y."/>
            <person name="Cavaletti L."/>
            <person name="Monciardini P."/>
            <person name="Donadio S."/>
        </authorList>
    </citation>
    <scope>NUCLEOTIDE SEQUENCE</scope>
    <source>
        <strain evidence="5">ID150040</strain>
    </source>
</reference>
<dbReference type="AlphaFoldDB" id="A0A8J3ITC8"/>
<proteinExistence type="predicted"/>
<dbReference type="Gene3D" id="3.40.50.360">
    <property type="match status" value="1"/>
</dbReference>
<evidence type="ECO:0000313" key="5">
    <source>
        <dbReference type="EMBL" id="GHO98180.1"/>
    </source>
</evidence>
<keyword evidence="6" id="KW-1185">Reference proteome</keyword>
<dbReference type="PANTHER" id="PTHR43408:SF2">
    <property type="entry name" value="FMN REDUCTASE (NADPH)"/>
    <property type="match status" value="1"/>
</dbReference>
<dbReference type="GO" id="GO:0016491">
    <property type="term" value="F:oxidoreductase activity"/>
    <property type="evidence" value="ECO:0007669"/>
    <property type="project" value="UniProtKB-KW"/>
</dbReference>
<feature type="domain" description="NADPH-dependent FMN reductase-like" evidence="4">
    <location>
        <begin position="6"/>
        <end position="125"/>
    </location>
</feature>
<keyword evidence="3" id="KW-0560">Oxidoreductase</keyword>
<evidence type="ECO:0000259" key="4">
    <source>
        <dbReference type="Pfam" id="PF03358"/>
    </source>
</evidence>
<dbReference type="EMBL" id="BNJK01000002">
    <property type="protein sequence ID" value="GHO98180.1"/>
    <property type="molecule type" value="Genomic_DNA"/>
</dbReference>
<protein>
    <recommendedName>
        <fullName evidence="4">NADPH-dependent FMN reductase-like domain-containing protein</fullName>
    </recommendedName>
</protein>
<dbReference type="Proteomes" id="UP000597444">
    <property type="component" value="Unassembled WGS sequence"/>
</dbReference>
<accession>A0A8J3ITC8</accession>
<dbReference type="InterPro" id="IPR029039">
    <property type="entry name" value="Flavoprotein-like_sf"/>
</dbReference>
<evidence type="ECO:0000256" key="2">
    <source>
        <dbReference type="ARBA" id="ARBA00022643"/>
    </source>
</evidence>
<dbReference type="RefSeq" id="WP_220208944.1">
    <property type="nucleotide sequence ID" value="NZ_BNJK01000002.1"/>
</dbReference>
<evidence type="ECO:0000313" key="6">
    <source>
        <dbReference type="Proteomes" id="UP000597444"/>
    </source>
</evidence>
<gene>
    <name evidence="5" type="ORF">KSF_082280</name>
</gene>
<sequence length="156" mass="16974">MSSIITIVGFTGSTRTESSNKAALRLVQGLLPEQIQLDLLSIEDMSIEAINERLQQADALLIATPEYKGLLSRTLKHVFTQIAPEGVAEKPTALMGVGRGHEHAQLRLLLGELNAAVLDEHVYVSAEQLHSDATRQQISVLLETLTRSVQDVVPAN</sequence>
<dbReference type="SUPFAM" id="SSF52218">
    <property type="entry name" value="Flavoproteins"/>
    <property type="match status" value="1"/>
</dbReference>
<keyword evidence="2" id="KW-0288">FMN</keyword>
<dbReference type="InterPro" id="IPR005025">
    <property type="entry name" value="FMN_Rdtase-like_dom"/>
</dbReference>
<keyword evidence="1" id="KW-0285">Flavoprotein</keyword>
<name>A0A8J3ITC8_9CHLR</name>
<evidence type="ECO:0000256" key="3">
    <source>
        <dbReference type="ARBA" id="ARBA00023002"/>
    </source>
</evidence>
<dbReference type="InterPro" id="IPR051814">
    <property type="entry name" value="NAD(P)H-dep_FMN_reductase"/>
</dbReference>
<comment type="caution">
    <text evidence="5">The sequence shown here is derived from an EMBL/GenBank/DDBJ whole genome shotgun (WGS) entry which is preliminary data.</text>
</comment>
<evidence type="ECO:0000256" key="1">
    <source>
        <dbReference type="ARBA" id="ARBA00022630"/>
    </source>
</evidence>
<organism evidence="5 6">
    <name type="scientific">Reticulibacter mediterranei</name>
    <dbReference type="NCBI Taxonomy" id="2778369"/>
    <lineage>
        <taxon>Bacteria</taxon>
        <taxon>Bacillati</taxon>
        <taxon>Chloroflexota</taxon>
        <taxon>Ktedonobacteria</taxon>
        <taxon>Ktedonobacterales</taxon>
        <taxon>Reticulibacteraceae</taxon>
        <taxon>Reticulibacter</taxon>
    </lineage>
</organism>
<dbReference type="PANTHER" id="PTHR43408">
    <property type="entry name" value="FMN REDUCTASE (NADPH)"/>
    <property type="match status" value="1"/>
</dbReference>